<evidence type="ECO:0000313" key="3">
    <source>
        <dbReference type="Proteomes" id="UP001501274"/>
    </source>
</evidence>
<dbReference type="EMBL" id="JBAMZN010000001">
    <property type="protein sequence ID" value="KAL0531097.1"/>
    <property type="molecule type" value="Genomic_DNA"/>
</dbReference>
<name>A0AAW3CBZ6_9TRYP</name>
<feature type="region of interest" description="Disordered" evidence="1">
    <location>
        <begin position="45"/>
        <end position="68"/>
    </location>
</feature>
<gene>
    <name evidence="2" type="ORF">Q4I28_000015</name>
</gene>
<organism evidence="2 3">
    <name type="scientific">Leishmania naiffi</name>
    <dbReference type="NCBI Taxonomy" id="5678"/>
    <lineage>
        <taxon>Eukaryota</taxon>
        <taxon>Discoba</taxon>
        <taxon>Euglenozoa</taxon>
        <taxon>Kinetoplastea</taxon>
        <taxon>Metakinetoplastina</taxon>
        <taxon>Trypanosomatida</taxon>
        <taxon>Trypanosomatidae</taxon>
        <taxon>Leishmaniinae</taxon>
        <taxon>Leishmania</taxon>
        <taxon>Leishmania naiffi species complex</taxon>
    </lineage>
</organism>
<sequence length="101" mass="10724">MTSYSSTFPNAKVEALTSISAAAPTTSDVDSCSFEVVAGDYVPNAQRKTGYRPGPYLPKPLFSDPNASTRLQPFHQEEEWGQLGSVHAASGGTLGTQGCFH</sequence>
<proteinExistence type="predicted"/>
<protein>
    <submittedName>
        <fullName evidence="2">Uncharacterized protein</fullName>
    </submittedName>
</protein>
<evidence type="ECO:0000313" key="2">
    <source>
        <dbReference type="EMBL" id="KAL0531097.1"/>
    </source>
</evidence>
<dbReference type="Proteomes" id="UP001501274">
    <property type="component" value="Unassembled WGS sequence"/>
</dbReference>
<accession>A0AAW3CBZ6</accession>
<reference evidence="2 3" key="1">
    <citation type="submission" date="2024-02" db="EMBL/GenBank/DDBJ databases">
        <title>FIRST GENOME SEQUENCES OF Leishmania (Viannia) shawi, Leishmania (Viannia) lindenbergi AND Leishmania (Viannia) utingensis.</title>
        <authorList>
            <person name="Resadore F."/>
            <person name="Custodio M.G.F."/>
            <person name="Boite M.C."/>
            <person name="Cupolillo E."/>
            <person name="Ferreira G.E.M."/>
        </authorList>
    </citation>
    <scope>NUCLEOTIDE SEQUENCE [LARGE SCALE GENOMIC DNA]</scope>
    <source>
        <strain evidence="2 3">MDAS/BR/1979/M5533</strain>
    </source>
</reference>
<dbReference type="AlphaFoldDB" id="A0AAW3CBZ6"/>
<feature type="non-terminal residue" evidence="2">
    <location>
        <position position="101"/>
    </location>
</feature>
<comment type="caution">
    <text evidence="2">The sequence shown here is derived from an EMBL/GenBank/DDBJ whole genome shotgun (WGS) entry which is preliminary data.</text>
</comment>
<keyword evidence="3" id="KW-1185">Reference proteome</keyword>
<evidence type="ECO:0000256" key="1">
    <source>
        <dbReference type="SAM" id="MobiDB-lite"/>
    </source>
</evidence>